<dbReference type="RefSeq" id="WP_300955198.1">
    <property type="nucleotide sequence ID" value="NZ_JAUHJQ010000024.1"/>
</dbReference>
<dbReference type="InterPro" id="IPR016047">
    <property type="entry name" value="M23ase_b-sheet_dom"/>
</dbReference>
<dbReference type="Gene3D" id="2.70.70.10">
    <property type="entry name" value="Glucose Permease (Domain IIA)"/>
    <property type="match status" value="1"/>
</dbReference>
<dbReference type="SUPFAM" id="SSF51261">
    <property type="entry name" value="Duplicated hybrid motif"/>
    <property type="match status" value="1"/>
</dbReference>
<dbReference type="InterPro" id="IPR050570">
    <property type="entry name" value="Cell_wall_metabolism_enzyme"/>
</dbReference>
<reference evidence="2" key="1">
    <citation type="submission" date="2023-06" db="EMBL/GenBank/DDBJ databases">
        <title>Draft genome sequence of Nocardioides sp. SOB77.</title>
        <authorList>
            <person name="Zhang G."/>
        </authorList>
    </citation>
    <scope>NUCLEOTIDE SEQUENCE</scope>
    <source>
        <strain evidence="2">SOB77</strain>
    </source>
</reference>
<comment type="caution">
    <text evidence="2">The sequence shown here is derived from an EMBL/GenBank/DDBJ whole genome shotgun (WGS) entry which is preliminary data.</text>
</comment>
<feature type="domain" description="M23ase beta-sheet core" evidence="1">
    <location>
        <begin position="128"/>
        <end position="223"/>
    </location>
</feature>
<dbReference type="Pfam" id="PF01551">
    <property type="entry name" value="Peptidase_M23"/>
    <property type="match status" value="1"/>
</dbReference>
<keyword evidence="2" id="KW-0378">Hydrolase</keyword>
<organism evidence="2 3">
    <name type="scientific">Nocardioides oceani</name>
    <dbReference type="NCBI Taxonomy" id="3058369"/>
    <lineage>
        <taxon>Bacteria</taxon>
        <taxon>Bacillati</taxon>
        <taxon>Actinomycetota</taxon>
        <taxon>Actinomycetes</taxon>
        <taxon>Propionibacteriales</taxon>
        <taxon>Nocardioidaceae</taxon>
        <taxon>Nocardioides</taxon>
    </lineage>
</organism>
<dbReference type="PANTHER" id="PTHR21666:SF270">
    <property type="entry name" value="MUREIN HYDROLASE ACTIVATOR ENVC"/>
    <property type="match status" value="1"/>
</dbReference>
<sequence>MIVDDGDLLAGGDVSIASAQRGLEADVALGVRSATVSRSADRVVASKLGADDVEAERALMDSIAERDDALARFTLQARRRAVHQAKAAEAAEAAERAKARAAAQWVAPMTTYDITATFGQSSSLWSTVHTGIDLAAPTGTAIVSTATGVVTFAGYDGSYGNKVVVTHSDGTETWYAHMDTIAVAAGQSVTAGGSVGTVGATGNVTGPHLHLEVRPGGGDPVDPTPALAARGVYL</sequence>
<dbReference type="EC" id="3.4.-.-" evidence="2"/>
<evidence type="ECO:0000313" key="2">
    <source>
        <dbReference type="EMBL" id="MDN4175789.1"/>
    </source>
</evidence>
<dbReference type="Proteomes" id="UP001168620">
    <property type="component" value="Unassembled WGS sequence"/>
</dbReference>
<accession>A0ABT8FM95</accession>
<dbReference type="CDD" id="cd12797">
    <property type="entry name" value="M23_peptidase"/>
    <property type="match status" value="1"/>
</dbReference>
<name>A0ABT8FM95_9ACTN</name>
<dbReference type="InterPro" id="IPR011055">
    <property type="entry name" value="Dup_hybrid_motif"/>
</dbReference>
<dbReference type="PANTHER" id="PTHR21666">
    <property type="entry name" value="PEPTIDASE-RELATED"/>
    <property type="match status" value="1"/>
</dbReference>
<proteinExistence type="predicted"/>
<keyword evidence="3" id="KW-1185">Reference proteome</keyword>
<evidence type="ECO:0000259" key="1">
    <source>
        <dbReference type="Pfam" id="PF01551"/>
    </source>
</evidence>
<dbReference type="GO" id="GO:0016787">
    <property type="term" value="F:hydrolase activity"/>
    <property type="evidence" value="ECO:0007669"/>
    <property type="project" value="UniProtKB-KW"/>
</dbReference>
<gene>
    <name evidence="2" type="ORF">QWY28_22705</name>
</gene>
<dbReference type="EMBL" id="JAUHJQ010000024">
    <property type="protein sequence ID" value="MDN4175789.1"/>
    <property type="molecule type" value="Genomic_DNA"/>
</dbReference>
<evidence type="ECO:0000313" key="3">
    <source>
        <dbReference type="Proteomes" id="UP001168620"/>
    </source>
</evidence>
<protein>
    <submittedName>
        <fullName evidence="2">M23 family metallopeptidase</fullName>
        <ecNumber evidence="2">3.4.-.-</ecNumber>
    </submittedName>
</protein>